<evidence type="ECO:0000256" key="5">
    <source>
        <dbReference type="SAM" id="MobiDB-lite"/>
    </source>
</evidence>
<dbReference type="InParanoid" id="A0A1D3D3X2"/>
<dbReference type="PANTHER" id="PTHR45825">
    <property type="entry name" value="GRANULE-BOUND STARCH SYNTHASE 1, CHLOROPLASTIC/AMYLOPLASTIC"/>
    <property type="match status" value="1"/>
</dbReference>
<dbReference type="InterPro" id="IPR014756">
    <property type="entry name" value="Ig_E-set"/>
</dbReference>
<evidence type="ECO:0008006" key="11">
    <source>
        <dbReference type="Google" id="ProtNLM"/>
    </source>
</evidence>
<dbReference type="SUPFAM" id="SSF53756">
    <property type="entry name" value="UDP-Glycosyltransferase/glycogen phosphorylase"/>
    <property type="match status" value="1"/>
</dbReference>
<protein>
    <recommendedName>
        <fullName evidence="11">Glycogen synthase</fullName>
    </recommendedName>
</protein>
<comment type="caution">
    <text evidence="9">The sequence shown here is derived from an EMBL/GenBank/DDBJ whole genome shotgun (WGS) entry which is preliminary data.</text>
</comment>
<evidence type="ECO:0000259" key="6">
    <source>
        <dbReference type="Pfam" id="PF00534"/>
    </source>
</evidence>
<dbReference type="Proteomes" id="UP000095192">
    <property type="component" value="Unassembled WGS sequence"/>
</dbReference>
<feature type="compositionally biased region" description="Basic and acidic residues" evidence="5">
    <location>
        <begin position="118"/>
        <end position="127"/>
    </location>
</feature>
<keyword evidence="2" id="KW-0328">Glycosyltransferase</keyword>
<feature type="region of interest" description="Disordered" evidence="5">
    <location>
        <begin position="105"/>
        <end position="161"/>
    </location>
</feature>
<dbReference type="GO" id="GO:0016757">
    <property type="term" value="F:glycosyltransferase activity"/>
    <property type="evidence" value="ECO:0007669"/>
    <property type="project" value="UniProtKB-KW"/>
</dbReference>
<dbReference type="VEuPathDB" id="ToxoDB:LOC34618951"/>
<feature type="domain" description="Starch synthase catalytic" evidence="7">
    <location>
        <begin position="417"/>
        <end position="648"/>
    </location>
</feature>
<feature type="region of interest" description="Disordered" evidence="5">
    <location>
        <begin position="266"/>
        <end position="291"/>
    </location>
</feature>
<organism evidence="9 10">
    <name type="scientific">Cyclospora cayetanensis</name>
    <dbReference type="NCBI Taxonomy" id="88456"/>
    <lineage>
        <taxon>Eukaryota</taxon>
        <taxon>Sar</taxon>
        <taxon>Alveolata</taxon>
        <taxon>Apicomplexa</taxon>
        <taxon>Conoidasida</taxon>
        <taxon>Coccidia</taxon>
        <taxon>Eucoccidiorida</taxon>
        <taxon>Eimeriorina</taxon>
        <taxon>Eimeriidae</taxon>
        <taxon>Cyclospora</taxon>
    </lineage>
</organism>
<dbReference type="Pfam" id="PF16561">
    <property type="entry name" value="AMPK1_CBM"/>
    <property type="match status" value="1"/>
</dbReference>
<dbReference type="InterPro" id="IPR001296">
    <property type="entry name" value="Glyco_trans_1"/>
</dbReference>
<evidence type="ECO:0000259" key="7">
    <source>
        <dbReference type="Pfam" id="PF08323"/>
    </source>
</evidence>
<reference evidence="9 10" key="1">
    <citation type="journal article" date="2016" name="BMC Genomics">
        <title>Comparative genomics reveals Cyclospora cayetanensis possesses coccidia-like metabolism and invasion components but unique surface antigens.</title>
        <authorList>
            <person name="Liu S."/>
            <person name="Wang L."/>
            <person name="Zheng H."/>
            <person name="Xu Z."/>
            <person name="Roellig D.M."/>
            <person name="Li N."/>
            <person name="Frace M.A."/>
            <person name="Tang K."/>
            <person name="Arrowood M.J."/>
            <person name="Moss D.M."/>
            <person name="Zhang L."/>
            <person name="Feng Y."/>
            <person name="Xiao L."/>
        </authorList>
    </citation>
    <scope>NUCLEOTIDE SEQUENCE [LARGE SCALE GENOMIC DNA]</scope>
    <source>
        <strain evidence="9 10">CHN_HEN01</strain>
    </source>
</reference>
<keyword evidence="10" id="KW-1185">Reference proteome</keyword>
<dbReference type="Pfam" id="PF00534">
    <property type="entry name" value="Glycos_transf_1"/>
    <property type="match status" value="1"/>
</dbReference>
<gene>
    <name evidence="9" type="ORF">cyc_02046</name>
</gene>
<dbReference type="CDD" id="cd02859">
    <property type="entry name" value="E_set_AMPKbeta_like_N"/>
    <property type="match status" value="1"/>
</dbReference>
<evidence type="ECO:0000313" key="10">
    <source>
        <dbReference type="Proteomes" id="UP000095192"/>
    </source>
</evidence>
<dbReference type="SUPFAM" id="SSF81296">
    <property type="entry name" value="E set domains"/>
    <property type="match status" value="1"/>
</dbReference>
<dbReference type="InterPro" id="IPR013534">
    <property type="entry name" value="Starch_synth_cat_dom"/>
</dbReference>
<proteinExistence type="predicted"/>
<evidence type="ECO:0000256" key="2">
    <source>
        <dbReference type="ARBA" id="ARBA00022676"/>
    </source>
</evidence>
<dbReference type="InterPro" id="IPR032640">
    <property type="entry name" value="AMPK1_CBM"/>
</dbReference>
<evidence type="ECO:0000256" key="1">
    <source>
        <dbReference type="ARBA" id="ARBA00004602"/>
    </source>
</evidence>
<sequence>MVDMRPPLHLSLSVGLSLPPEEQAAGGVALAALHAAQSFRRRVSEAFAAACTVQVQLSEGRPPSFLTLLSAAADSEATAAARLSRNPSAPALAVGSFSAAGDSSAAYPALAPTTPPDSPRHSKRPEETPSNSESLEFSRSDKTADSGAARDTAQEEKGDETFAAPAAPECLLCMPPLYASLFCGSLLRLEVLLRRMRHQAPSLPVFAFAGSLSLGSDGSQNCLSATALGLETVEDSGAFRKASTRPRKPHGNLILELLHRAAAPLQEQQREERTLRDPRSNGPQAPSASERDAEICFFSSLDNAELVTEDPRSDFDSWPWAACRNSQEWMLQQRQQQIAEEEHQEAGPLLARNKLSLFDICVESKLFAKDGMLACSFFARLRRLIEGESVPVGSAAPTGGLVLANEVLRSNTLSPLVFVAPELGKWSTVGGLGVMVDELSTTLATCGFWGIPHDECAVLEHHLHDDLSILRSSARRRGERGYLEKDGISHAFNVEVHVGGEFIKLGIHRGCVVKKVQLYFIHHASIFPQPYPEFYGVDAIRMLVTFAKGALELLCHERIIPQNGFFGSTFENTTFFHIIHNLDPNYEGRIYMNKREDVHWLHQLPTELLVDPLWHNHVVNPSRCVLLQCDTWGTVSPSYRSELLQEGEGRAQNSPLAPLLRRHSNPFAVPNGIPIQRRLDAIAALGFKDHYEAKAALQREYFGMQHGDDSIPIFAFIGRITQQKGVHLILEAAETLITKHRGRVQLLLGGMANWKDGYAARCASKMMELRWKYPQSFWADPNEFFTKGKLRILRIAERAHVNYGADFGLMPSAFEPGGIVQHEFFISGTPVIAFHTGGLKDTVVEFVPSTGKGNGFCFMSYTSGDLLYAIERAIRVFDDKEKYALLRRLARQSVVSCEASSWAWLCEFARLRNKMPINENKVQQIYNSLPEWSEGAWRKRKEQLAAAAGKPRPRSVAVAGSFDDWRVRRPLAWDNAVQAFAISLALPPGEYVYTYKLVVDGEWVCCHGSPTALDTGGNENNILTVE</sequence>
<dbReference type="Pfam" id="PF08323">
    <property type="entry name" value="Glyco_transf_5"/>
    <property type="match status" value="1"/>
</dbReference>
<dbReference type="VEuPathDB" id="ToxoDB:cyc_02046"/>
<feature type="domain" description="AMP-activated protein kinase glycogen-binding" evidence="8">
    <location>
        <begin position="954"/>
        <end position="1026"/>
    </location>
</feature>
<keyword evidence="4" id="KW-0934">Plastid</keyword>
<evidence type="ECO:0000256" key="3">
    <source>
        <dbReference type="ARBA" id="ARBA00022679"/>
    </source>
</evidence>
<dbReference type="AlphaFoldDB" id="A0A1D3D3X2"/>
<comment type="subcellular location">
    <subcellularLocation>
        <location evidence="1">Plastid</location>
        <location evidence="1">Amyloplast</location>
    </subcellularLocation>
</comment>
<name>A0A1D3D3X2_9EIME</name>
<dbReference type="Gene3D" id="3.40.50.2000">
    <property type="entry name" value="Glycogen Phosphorylase B"/>
    <property type="match status" value="2"/>
</dbReference>
<keyword evidence="3" id="KW-0808">Transferase</keyword>
<keyword evidence="4" id="KW-0035">Amyloplast</keyword>
<dbReference type="InterPro" id="IPR013783">
    <property type="entry name" value="Ig-like_fold"/>
</dbReference>
<evidence type="ECO:0000313" key="9">
    <source>
        <dbReference type="EMBL" id="OEH78134.1"/>
    </source>
</evidence>
<accession>A0A1D3D3X2</accession>
<dbReference type="EMBL" id="JROU02000842">
    <property type="protein sequence ID" value="OEH78134.1"/>
    <property type="molecule type" value="Genomic_DNA"/>
</dbReference>
<feature type="domain" description="Glycosyl transferase family 1" evidence="6">
    <location>
        <begin position="712"/>
        <end position="875"/>
    </location>
</feature>
<dbReference type="PANTHER" id="PTHR45825:SF11">
    <property type="entry name" value="ALPHA AMYLASE DOMAIN-CONTAINING PROTEIN"/>
    <property type="match status" value="1"/>
</dbReference>
<evidence type="ECO:0000256" key="4">
    <source>
        <dbReference type="ARBA" id="ARBA00023234"/>
    </source>
</evidence>
<evidence type="ECO:0000259" key="8">
    <source>
        <dbReference type="Pfam" id="PF16561"/>
    </source>
</evidence>
<feature type="compositionally biased region" description="Basic and acidic residues" evidence="5">
    <location>
        <begin position="268"/>
        <end position="279"/>
    </location>
</feature>
<dbReference type="Gene3D" id="2.60.40.10">
    <property type="entry name" value="Immunoglobulins"/>
    <property type="match status" value="1"/>
</dbReference>